<reference evidence="1" key="1">
    <citation type="submission" date="2019-02" db="EMBL/GenBank/DDBJ databases">
        <authorList>
            <person name="Li S.-H."/>
        </authorList>
    </citation>
    <scope>NUCLEOTIDE SEQUENCE</scope>
    <source>
        <strain evidence="1">IMCC14734</strain>
    </source>
</reference>
<sequence length="373" mass="42151">MITNFDDYCIHQTAAPIAQPSQSDRNFYDRYWFNGMDAEGTYIFEVGFGLYPNRHVMDGHFSVSTGGRQYAFHGSRRAPHERADTQVGPLAVTVIEPMRQIRVRLAPNEHNIACDLLFTAASIPHEEPPNIMYDDGHLIMHNSRFTQMGYWEGHFEIDGQRFEVSRAFGTRDKSWGVRPVGEPQGGAPGLLSGDPGVYWCWNPINFGDFCTQMGTFEDREGRPTQVSADLLPLYVDPADIPRGEDPGLIEMTQVEHTIVWEKGTRRAASAQVHMVDANGTEYDIALEPLLRFQMLGVGYNHAEWGHAFWKGELETAREEWDLGAMDPLEYQNLHVHQVVRATMGERVGMGTLENIVIGRHARSGFKDFFDGAE</sequence>
<evidence type="ECO:0000313" key="1">
    <source>
        <dbReference type="EMBL" id="MCX2979340.1"/>
    </source>
</evidence>
<gene>
    <name evidence="1" type="ORF">EYC98_00510</name>
</gene>
<dbReference type="EMBL" id="SHNN01000001">
    <property type="protein sequence ID" value="MCX2979340.1"/>
    <property type="molecule type" value="Genomic_DNA"/>
</dbReference>
<dbReference type="RefSeq" id="WP_279243343.1">
    <property type="nucleotide sequence ID" value="NZ_SHNN01000001.1"/>
</dbReference>
<evidence type="ECO:0008006" key="3">
    <source>
        <dbReference type="Google" id="ProtNLM"/>
    </source>
</evidence>
<proteinExistence type="predicted"/>
<accession>A0ABT3TBX0</accession>
<name>A0ABT3TBX0_9GAMM</name>
<keyword evidence="2" id="KW-1185">Reference proteome</keyword>
<evidence type="ECO:0000313" key="2">
    <source>
        <dbReference type="Proteomes" id="UP001143362"/>
    </source>
</evidence>
<protein>
    <recommendedName>
        <fullName evidence="3">AttH domain-containing protein</fullName>
    </recommendedName>
</protein>
<organism evidence="1 2">
    <name type="scientific">Candidatus Litorirhabdus singularis</name>
    <dbReference type="NCBI Taxonomy" id="2518993"/>
    <lineage>
        <taxon>Bacteria</taxon>
        <taxon>Pseudomonadati</taxon>
        <taxon>Pseudomonadota</taxon>
        <taxon>Gammaproteobacteria</taxon>
        <taxon>Cellvibrionales</taxon>
        <taxon>Halieaceae</taxon>
        <taxon>Candidatus Litorirhabdus</taxon>
    </lineage>
</organism>
<comment type="caution">
    <text evidence="1">The sequence shown here is derived from an EMBL/GenBank/DDBJ whole genome shotgun (WGS) entry which is preliminary data.</text>
</comment>
<dbReference type="Proteomes" id="UP001143362">
    <property type="component" value="Unassembled WGS sequence"/>
</dbReference>